<feature type="transmembrane region" description="Helical" evidence="1">
    <location>
        <begin position="214"/>
        <end position="234"/>
    </location>
</feature>
<keyword evidence="1" id="KW-0472">Membrane</keyword>
<dbReference type="Proteomes" id="UP001501638">
    <property type="component" value="Unassembled WGS sequence"/>
</dbReference>
<name>A0ABP5X636_9ACTN</name>
<feature type="transmembrane region" description="Helical" evidence="1">
    <location>
        <begin position="150"/>
        <end position="170"/>
    </location>
</feature>
<keyword evidence="1" id="KW-1133">Transmembrane helix</keyword>
<feature type="transmembrane region" description="Helical" evidence="1">
    <location>
        <begin position="12"/>
        <end position="36"/>
    </location>
</feature>
<evidence type="ECO:0000313" key="2">
    <source>
        <dbReference type="EMBL" id="GAA2445885.1"/>
    </source>
</evidence>
<protein>
    <submittedName>
        <fullName evidence="2">DUF3533 domain-containing protein</fullName>
    </submittedName>
</protein>
<proteinExistence type="predicted"/>
<gene>
    <name evidence="2" type="ORF">GCM10010405_31630</name>
</gene>
<organism evidence="2 3">
    <name type="scientific">Streptomyces macrosporus</name>
    <dbReference type="NCBI Taxonomy" id="44032"/>
    <lineage>
        <taxon>Bacteria</taxon>
        <taxon>Bacillati</taxon>
        <taxon>Actinomycetota</taxon>
        <taxon>Actinomycetes</taxon>
        <taxon>Kitasatosporales</taxon>
        <taxon>Streptomycetaceae</taxon>
        <taxon>Streptomyces</taxon>
    </lineage>
</organism>
<comment type="caution">
    <text evidence="2">The sequence shown here is derived from an EMBL/GenBank/DDBJ whole genome shotgun (WGS) entry which is preliminary data.</text>
</comment>
<dbReference type="RefSeq" id="WP_344323261.1">
    <property type="nucleotide sequence ID" value="NZ_BAAASZ010000023.1"/>
</dbReference>
<evidence type="ECO:0000256" key="1">
    <source>
        <dbReference type="SAM" id="Phobius"/>
    </source>
</evidence>
<evidence type="ECO:0000313" key="3">
    <source>
        <dbReference type="Proteomes" id="UP001501638"/>
    </source>
</evidence>
<feature type="transmembrane region" description="Helical" evidence="1">
    <location>
        <begin position="294"/>
        <end position="314"/>
    </location>
</feature>
<feature type="transmembrane region" description="Helical" evidence="1">
    <location>
        <begin position="182"/>
        <end position="202"/>
    </location>
</feature>
<keyword evidence="1" id="KW-0812">Transmembrane</keyword>
<accession>A0ABP5X636</accession>
<reference evidence="3" key="1">
    <citation type="journal article" date="2019" name="Int. J. Syst. Evol. Microbiol.">
        <title>The Global Catalogue of Microorganisms (GCM) 10K type strain sequencing project: providing services to taxonomists for standard genome sequencing and annotation.</title>
        <authorList>
            <consortium name="The Broad Institute Genomics Platform"/>
            <consortium name="The Broad Institute Genome Sequencing Center for Infectious Disease"/>
            <person name="Wu L."/>
            <person name="Ma J."/>
        </authorList>
    </citation>
    <scope>NUCLEOTIDE SEQUENCE [LARGE SCALE GENOMIC DNA]</scope>
    <source>
        <strain evidence="3">JCM 6305</strain>
    </source>
</reference>
<sequence>MSSPSTSRRPPSAGRGAVLVAVLVPVIAALALWAFAWPAARLAPRDLPVGVAGPAAAAASLEKDLAARDGAFEVRRHADEAAAREAIEEHEIYGALVVSDGGPKLLTASAASPVVAQLLREAVAGQAPPGTEVRVTDVVAAPPSDPRGTAFGASLLPLSLAGVATGVLVWRLGLRGPYAPAALLGAAVLTGAVAVALGHGLLDVLAGDRWAEAGTLALLTLAIGSTVAGLGALLGPAGVGLGALVVVLLGNPFSGVASAPELLPEPVGPLGQWLPPGAGGTMLRSVTYFAGHGAAGPALVLTLWSVLGLTAVALGRRRAAAGSTGTAAGPARGASPTPAG</sequence>
<keyword evidence="3" id="KW-1185">Reference proteome</keyword>
<dbReference type="EMBL" id="BAAASZ010000023">
    <property type="protein sequence ID" value="GAA2445885.1"/>
    <property type="molecule type" value="Genomic_DNA"/>
</dbReference>